<feature type="compositionally biased region" description="Basic and acidic residues" evidence="1">
    <location>
        <begin position="194"/>
        <end position="205"/>
    </location>
</feature>
<dbReference type="AlphaFoldDB" id="A0A4Z2H4V0"/>
<keyword evidence="4" id="KW-1185">Reference proteome</keyword>
<comment type="caution">
    <text evidence="3">The sequence shown here is derived from an EMBL/GenBank/DDBJ whole genome shotgun (WGS) entry which is preliminary data.</text>
</comment>
<sequence>MTVPATIELLEVLVGLVPVGSGRFPSVAVGNKAQDVLMFAEMSDRRVPRDVNHVPAPFNRRQSLCHQENDETGVMDSLLEALQSGAAFRDRRKRAPRPRDNQQKTISPSSFRQPFKFTEETLLGVHVVDLMVYRTGTRFVDGCWANCPLLAASGEASLTNKAQGSTSSDGVQPGLQSASAHVLIKTRRHPRRRQGLEPKLRMAAD</sequence>
<evidence type="ECO:0000313" key="4">
    <source>
        <dbReference type="Proteomes" id="UP000314294"/>
    </source>
</evidence>
<gene>
    <name evidence="3" type="primary">DIAPH3_1</name>
    <name evidence="3" type="ORF">EYF80_029846</name>
</gene>
<feature type="domain" description="DAD" evidence="2">
    <location>
        <begin position="70"/>
        <end position="100"/>
    </location>
</feature>
<proteinExistence type="predicted"/>
<evidence type="ECO:0000259" key="2">
    <source>
        <dbReference type="PROSITE" id="PS51231"/>
    </source>
</evidence>
<feature type="region of interest" description="Disordered" evidence="1">
    <location>
        <begin position="160"/>
        <end position="205"/>
    </location>
</feature>
<protein>
    <submittedName>
        <fullName evidence="3">Protein diaphanous 3</fullName>
    </submittedName>
</protein>
<evidence type="ECO:0000256" key="1">
    <source>
        <dbReference type="SAM" id="MobiDB-lite"/>
    </source>
</evidence>
<reference evidence="3 4" key="1">
    <citation type="submission" date="2019-03" db="EMBL/GenBank/DDBJ databases">
        <title>First draft genome of Liparis tanakae, snailfish: a comprehensive survey of snailfish specific genes.</title>
        <authorList>
            <person name="Kim W."/>
            <person name="Song I."/>
            <person name="Jeong J.-H."/>
            <person name="Kim D."/>
            <person name="Kim S."/>
            <person name="Ryu S."/>
            <person name="Song J.Y."/>
            <person name="Lee S.K."/>
        </authorList>
    </citation>
    <scope>NUCLEOTIDE SEQUENCE [LARGE SCALE GENOMIC DNA]</scope>
    <source>
        <tissue evidence="3">Muscle</tissue>
    </source>
</reference>
<dbReference type="EMBL" id="SRLO01000344">
    <property type="protein sequence ID" value="TNN59942.1"/>
    <property type="molecule type" value="Genomic_DNA"/>
</dbReference>
<dbReference type="Pfam" id="PF06345">
    <property type="entry name" value="Drf_DAD"/>
    <property type="match status" value="1"/>
</dbReference>
<dbReference type="InterPro" id="IPR014767">
    <property type="entry name" value="DAD_dom"/>
</dbReference>
<dbReference type="InterPro" id="IPR010465">
    <property type="entry name" value="Drf_DAD"/>
</dbReference>
<feature type="compositionally biased region" description="Polar residues" evidence="1">
    <location>
        <begin position="160"/>
        <end position="179"/>
    </location>
</feature>
<accession>A0A4Z2H4V0</accession>
<name>A0A4Z2H4V0_9TELE</name>
<feature type="compositionally biased region" description="Basic residues" evidence="1">
    <location>
        <begin position="184"/>
        <end position="193"/>
    </location>
</feature>
<evidence type="ECO:0000313" key="3">
    <source>
        <dbReference type="EMBL" id="TNN59942.1"/>
    </source>
</evidence>
<feature type="region of interest" description="Disordered" evidence="1">
    <location>
        <begin position="87"/>
        <end position="111"/>
    </location>
</feature>
<dbReference type="PROSITE" id="PS51231">
    <property type="entry name" value="DAD"/>
    <property type="match status" value="1"/>
</dbReference>
<organism evidence="3 4">
    <name type="scientific">Liparis tanakae</name>
    <name type="common">Tanaka's snailfish</name>
    <dbReference type="NCBI Taxonomy" id="230148"/>
    <lineage>
        <taxon>Eukaryota</taxon>
        <taxon>Metazoa</taxon>
        <taxon>Chordata</taxon>
        <taxon>Craniata</taxon>
        <taxon>Vertebrata</taxon>
        <taxon>Euteleostomi</taxon>
        <taxon>Actinopterygii</taxon>
        <taxon>Neopterygii</taxon>
        <taxon>Teleostei</taxon>
        <taxon>Neoteleostei</taxon>
        <taxon>Acanthomorphata</taxon>
        <taxon>Eupercaria</taxon>
        <taxon>Perciformes</taxon>
        <taxon>Cottioidei</taxon>
        <taxon>Cottales</taxon>
        <taxon>Liparidae</taxon>
        <taxon>Liparis</taxon>
    </lineage>
</organism>
<dbReference type="Proteomes" id="UP000314294">
    <property type="component" value="Unassembled WGS sequence"/>
</dbReference>